<reference evidence="1 2" key="1">
    <citation type="journal article" date="2006" name="Science">
        <title>The genome of black cottonwood, Populus trichocarpa (Torr. &amp; Gray).</title>
        <authorList>
            <person name="Tuskan G.A."/>
            <person name="Difazio S."/>
            <person name="Jansson S."/>
            <person name="Bohlmann J."/>
            <person name="Grigoriev I."/>
            <person name="Hellsten U."/>
            <person name="Putnam N."/>
            <person name="Ralph S."/>
            <person name="Rombauts S."/>
            <person name="Salamov A."/>
            <person name="Schein J."/>
            <person name="Sterck L."/>
            <person name="Aerts A."/>
            <person name="Bhalerao R.R."/>
            <person name="Bhalerao R.P."/>
            <person name="Blaudez D."/>
            <person name="Boerjan W."/>
            <person name="Brun A."/>
            <person name="Brunner A."/>
            <person name="Busov V."/>
            <person name="Campbell M."/>
            <person name="Carlson J."/>
            <person name="Chalot M."/>
            <person name="Chapman J."/>
            <person name="Chen G.L."/>
            <person name="Cooper D."/>
            <person name="Coutinho P.M."/>
            <person name="Couturier J."/>
            <person name="Covert S."/>
            <person name="Cronk Q."/>
            <person name="Cunningham R."/>
            <person name="Davis J."/>
            <person name="Degroeve S."/>
            <person name="Dejardin A."/>
            <person name="Depamphilis C."/>
            <person name="Detter J."/>
            <person name="Dirks B."/>
            <person name="Dubchak I."/>
            <person name="Duplessis S."/>
            <person name="Ehlting J."/>
            <person name="Ellis B."/>
            <person name="Gendler K."/>
            <person name="Goodstein D."/>
            <person name="Gribskov M."/>
            <person name="Grimwood J."/>
            <person name="Groover A."/>
            <person name="Gunter L."/>
            <person name="Hamberger B."/>
            <person name="Heinze B."/>
            <person name="Helariutta Y."/>
            <person name="Henrissat B."/>
            <person name="Holligan D."/>
            <person name="Holt R."/>
            <person name="Huang W."/>
            <person name="Islam-Faridi N."/>
            <person name="Jones S."/>
            <person name="Jones-Rhoades M."/>
            <person name="Jorgensen R."/>
            <person name="Joshi C."/>
            <person name="Kangasjarvi J."/>
            <person name="Karlsson J."/>
            <person name="Kelleher C."/>
            <person name="Kirkpatrick R."/>
            <person name="Kirst M."/>
            <person name="Kohler A."/>
            <person name="Kalluri U."/>
            <person name="Larimer F."/>
            <person name="Leebens-Mack J."/>
            <person name="Leple J.C."/>
            <person name="Locascio P."/>
            <person name="Lou Y."/>
            <person name="Lucas S."/>
            <person name="Martin F."/>
            <person name="Montanini B."/>
            <person name="Napoli C."/>
            <person name="Nelson D.R."/>
            <person name="Nelson C."/>
            <person name="Nieminen K."/>
            <person name="Nilsson O."/>
            <person name="Pereda V."/>
            <person name="Peter G."/>
            <person name="Philippe R."/>
            <person name="Pilate G."/>
            <person name="Poliakov A."/>
            <person name="Razumovskaya J."/>
            <person name="Richardson P."/>
            <person name="Rinaldi C."/>
            <person name="Ritland K."/>
            <person name="Rouze P."/>
            <person name="Ryaboy D."/>
            <person name="Schmutz J."/>
            <person name="Schrader J."/>
            <person name="Segerman B."/>
            <person name="Shin H."/>
            <person name="Siddiqui A."/>
            <person name="Sterky F."/>
            <person name="Terry A."/>
            <person name="Tsai C.J."/>
            <person name="Uberbacher E."/>
            <person name="Unneberg P."/>
            <person name="Vahala J."/>
            <person name="Wall K."/>
            <person name="Wessler S."/>
            <person name="Yang G."/>
            <person name="Yin T."/>
            <person name="Douglas C."/>
            <person name="Marra M."/>
            <person name="Sandberg G."/>
            <person name="Van de Peer Y."/>
            <person name="Rokhsar D."/>
        </authorList>
    </citation>
    <scope>NUCLEOTIDE SEQUENCE [LARGE SCALE GENOMIC DNA]</scope>
    <source>
        <strain evidence="2">cv. Nisqually</strain>
    </source>
</reference>
<dbReference type="InParanoid" id="A0A2K2AHJ4"/>
<protein>
    <submittedName>
        <fullName evidence="1">Uncharacterized protein</fullName>
    </submittedName>
</protein>
<comment type="caution">
    <text evidence="1">The sequence shown here is derived from an EMBL/GenBank/DDBJ whole genome shotgun (WGS) entry which is preliminary data.</text>
</comment>
<proteinExistence type="predicted"/>
<keyword evidence="2" id="KW-1185">Reference proteome</keyword>
<dbReference type="EMBL" id="CM009294">
    <property type="protein sequence ID" value="PNT36995.2"/>
    <property type="molecule type" value="Genomic_DNA"/>
</dbReference>
<accession>A0A2K2AHJ4</accession>
<gene>
    <name evidence="1" type="ORF">POPTR_005G166100v4</name>
</gene>
<evidence type="ECO:0000313" key="2">
    <source>
        <dbReference type="Proteomes" id="UP000006729"/>
    </source>
</evidence>
<dbReference type="AlphaFoldDB" id="A0A2K2AHJ4"/>
<evidence type="ECO:0000313" key="1">
    <source>
        <dbReference type="EMBL" id="PNT36995.2"/>
    </source>
</evidence>
<sequence length="437" mass="46740">MDSGNSGSMQSSSGGDEEYDSRPESLPAFLNASSQNFDPSLFSHHQPAAIFDPSPALFHAFSQSQSITNPNSSMLNLDMVHSRGLRSEHSCTRLGINLPDSLSSSQSAPLGAQGSSQALPSSMQLRSVHDNGVRSSSPSDQTHGVARNPKKRTRASRRAPTTVLTTDTSNFRQMVQEFTGIPAPPFTGSSFTRRLDLFGPGSGLRSGHLEPIGSLYPLRPSAQKVHHQQTPLLSSSSPSFFNNDIVDGTNIASTSTTANNNNTITTATTSTFNPSSVNYQLSAHLGLHKQPQNLLNMQNQMLSIHPLLQPPAPPFQSLANVPGLGAKSQASFPLPSFEELGMGHGDGHVNAHLGGLTSHVTTEGMRLSSDGDQDHNLRSLDGNYGNMKRVNSCKLNYSSASSSGFHHDKVLENVSSRGAEGTVDSWICPSEFRVGDH</sequence>
<organism evidence="1 2">
    <name type="scientific">Populus trichocarpa</name>
    <name type="common">Western balsam poplar</name>
    <name type="synonym">Populus balsamifera subsp. trichocarpa</name>
    <dbReference type="NCBI Taxonomy" id="3694"/>
    <lineage>
        <taxon>Eukaryota</taxon>
        <taxon>Viridiplantae</taxon>
        <taxon>Streptophyta</taxon>
        <taxon>Embryophyta</taxon>
        <taxon>Tracheophyta</taxon>
        <taxon>Spermatophyta</taxon>
        <taxon>Magnoliopsida</taxon>
        <taxon>eudicotyledons</taxon>
        <taxon>Gunneridae</taxon>
        <taxon>Pentapetalae</taxon>
        <taxon>rosids</taxon>
        <taxon>fabids</taxon>
        <taxon>Malpighiales</taxon>
        <taxon>Salicaceae</taxon>
        <taxon>Saliceae</taxon>
        <taxon>Populus</taxon>
    </lineage>
</organism>
<name>A0A2K2AHJ4_POPTR</name>
<dbReference type="Proteomes" id="UP000006729">
    <property type="component" value="Chromosome 5"/>
</dbReference>